<protein>
    <recommendedName>
        <fullName evidence="5">Wadjet protein JetD C-terminal domain-containing protein</fullName>
    </recommendedName>
</protein>
<dbReference type="PIRSF" id="PIRSF028408">
    <property type="entry name" value="UCP028408"/>
    <property type="match status" value="1"/>
</dbReference>
<evidence type="ECO:0000313" key="3">
    <source>
        <dbReference type="EMBL" id="MET3731714.1"/>
    </source>
</evidence>
<feature type="domain" description="DUF3322" evidence="2">
    <location>
        <begin position="4"/>
        <end position="184"/>
    </location>
</feature>
<name>A0ABV2LT14_9FLAO</name>
<gene>
    <name evidence="3" type="ORF">ABID46_001288</name>
</gene>
<accession>A0ABV2LT14</accession>
<keyword evidence="4" id="KW-1185">Reference proteome</keyword>
<feature type="domain" description="Wadjet protein JetD C-terminal" evidence="1">
    <location>
        <begin position="207"/>
        <end position="377"/>
    </location>
</feature>
<dbReference type="Pfam" id="PF11795">
    <property type="entry name" value="DUF3322"/>
    <property type="match status" value="1"/>
</dbReference>
<dbReference type="InterPro" id="IPR014544">
    <property type="entry name" value="UCP028408"/>
</dbReference>
<proteinExistence type="predicted"/>
<sequence>MITPQEIKNKTERKYISFLQSLVENKPFEKLVIRGDKSYTKSSLQEFEKEIQQIVSQSKEKKGFGYTLEFQKVKTKSLGVQDLPTSIFFDTEKDFLKFLGKEKEVELFKINVEKIINAFPELKEWIFKNPMKVIANQTEWKSILKVCEYFKQNPKPNLYVRELPIKVHTKFVERNKTVIRELIDLLISEHINIEEKEFEKRFNLKFAEPQIRFKFLDKEISQNFFSGIDDIAIPVSQFEKLNLPVRKVLVVENKTTLYTTLTLPTMDKTIAIFGSGYSVYNLKNVHWFDNLELLYWGDIDVQGFEILSQFRGYFPQTKSVLMDKQTFDKFFEEDKGTSTNISTKLNLTNEEQQLYDILKTNNWRLEQEKIPFDYVNEFFLKMKMSQHF</sequence>
<dbReference type="Pfam" id="PF09983">
    <property type="entry name" value="JetD_C"/>
    <property type="match status" value="1"/>
</dbReference>
<dbReference type="InterPro" id="IPR024534">
    <property type="entry name" value="JetD_C"/>
</dbReference>
<organism evidence="3 4">
    <name type="scientific">Moheibacter stercoris</name>
    <dbReference type="NCBI Taxonomy" id="1628251"/>
    <lineage>
        <taxon>Bacteria</taxon>
        <taxon>Pseudomonadati</taxon>
        <taxon>Bacteroidota</taxon>
        <taxon>Flavobacteriia</taxon>
        <taxon>Flavobacteriales</taxon>
        <taxon>Weeksellaceae</taxon>
        <taxon>Moheibacter</taxon>
    </lineage>
</organism>
<dbReference type="InterPro" id="IPR024537">
    <property type="entry name" value="DUF3322"/>
</dbReference>
<dbReference type="RefSeq" id="WP_354508234.1">
    <property type="nucleotide sequence ID" value="NZ_JBEPMO010000005.1"/>
</dbReference>
<dbReference type="Proteomes" id="UP001549146">
    <property type="component" value="Unassembled WGS sequence"/>
</dbReference>
<evidence type="ECO:0000313" key="4">
    <source>
        <dbReference type="Proteomes" id="UP001549146"/>
    </source>
</evidence>
<evidence type="ECO:0000259" key="1">
    <source>
        <dbReference type="Pfam" id="PF09983"/>
    </source>
</evidence>
<dbReference type="EMBL" id="JBEPMO010000005">
    <property type="protein sequence ID" value="MET3731714.1"/>
    <property type="molecule type" value="Genomic_DNA"/>
</dbReference>
<reference evidence="3 4" key="1">
    <citation type="submission" date="2024-06" db="EMBL/GenBank/DDBJ databases">
        <title>Genomic Encyclopedia of Type Strains, Phase IV (KMG-IV): sequencing the most valuable type-strain genomes for metagenomic binning, comparative biology and taxonomic classification.</title>
        <authorList>
            <person name="Goeker M."/>
        </authorList>
    </citation>
    <scope>NUCLEOTIDE SEQUENCE [LARGE SCALE GENOMIC DNA]</scope>
    <source>
        <strain evidence="3 4">DSM 29388</strain>
    </source>
</reference>
<comment type="caution">
    <text evidence="3">The sequence shown here is derived from an EMBL/GenBank/DDBJ whole genome shotgun (WGS) entry which is preliminary data.</text>
</comment>
<evidence type="ECO:0000259" key="2">
    <source>
        <dbReference type="Pfam" id="PF11795"/>
    </source>
</evidence>
<evidence type="ECO:0008006" key="5">
    <source>
        <dbReference type="Google" id="ProtNLM"/>
    </source>
</evidence>